<evidence type="ECO:0000313" key="5">
    <source>
        <dbReference type="Proteomes" id="UP000014074"/>
    </source>
</evidence>
<dbReference type="HOGENOM" id="CLU_016967_2_1_1"/>
<dbReference type="InterPro" id="IPR025122">
    <property type="entry name" value="DUF4048"/>
</dbReference>
<dbReference type="AlphaFoldDB" id="R8BJS8"/>
<sequence length="427" mass="47007">MSSYPPTPIETSNVTSPTDSNDFIIAIAAQERRVLELREDLKSAEAELTRLKKQWAQHEAYKKRHEIRKAEPLRTVSHQTPTADGEDTEISKRSVELDRRKALLLGQASNQGTPNSGRRRVIRGGHTRALSLLSPTKTEDGFAVHEDTPEGFKPLVKDSEPHFQHLARTGPVTPAQLAKRASWAPRSVRPANPSGVKQIAEDFKAGLWTFVEDLRQATVGDEPINGGGIPTRGIDGHIRSGSRTLFGEDQDTIRASTSNARPHVANAFSDTPTPASRFTDVMSKDAEGGDNKHQRSSSKAFTKANKRFSWTPLTVDSYDDNDWSNWDSPTVNSPRWSGTTVNGDIIPSIPEKRDENGTPLKKMSSAEDYPSVQSPSALKLEELSLGVLNKLTPGNIKRTASDFMKEWEKSLSPPPEPVGFGSKEKGM</sequence>
<proteinExistence type="predicted"/>
<dbReference type="EMBL" id="KB933143">
    <property type="protein sequence ID" value="EON99539.1"/>
    <property type="molecule type" value="Genomic_DNA"/>
</dbReference>
<gene>
    <name evidence="4" type="ORF">UCRPA7_4951</name>
</gene>
<dbReference type="eggNOG" id="ENOG502S19N">
    <property type="taxonomic scope" value="Eukaryota"/>
</dbReference>
<keyword evidence="5" id="KW-1185">Reference proteome</keyword>
<feature type="domain" description="DUF4048" evidence="3">
    <location>
        <begin position="126"/>
        <end position="331"/>
    </location>
</feature>
<keyword evidence="1" id="KW-0175">Coiled coil</keyword>
<evidence type="ECO:0000313" key="4">
    <source>
        <dbReference type="EMBL" id="EON99539.1"/>
    </source>
</evidence>
<dbReference type="OrthoDB" id="4097086at2759"/>
<feature type="region of interest" description="Disordered" evidence="2">
    <location>
        <begin position="407"/>
        <end position="427"/>
    </location>
</feature>
<feature type="coiled-coil region" evidence="1">
    <location>
        <begin position="27"/>
        <end position="61"/>
    </location>
</feature>
<feature type="region of interest" description="Disordered" evidence="2">
    <location>
        <begin position="334"/>
        <end position="373"/>
    </location>
</feature>
<feature type="region of interest" description="Disordered" evidence="2">
    <location>
        <begin position="1"/>
        <end position="20"/>
    </location>
</feature>
<dbReference type="GeneID" id="19325456"/>
<accession>R8BJS8</accession>
<dbReference type="KEGG" id="tmn:UCRPA7_4951"/>
<feature type="region of interest" description="Disordered" evidence="2">
    <location>
        <begin position="255"/>
        <end position="301"/>
    </location>
</feature>
<reference evidence="5" key="1">
    <citation type="journal article" date="2013" name="Genome Announc.">
        <title>Draft genome sequence of the ascomycete Phaeoacremonium aleophilum strain UCR-PA7, a causal agent of the esca disease complex in grapevines.</title>
        <authorList>
            <person name="Blanco-Ulate B."/>
            <person name="Rolshausen P."/>
            <person name="Cantu D."/>
        </authorList>
    </citation>
    <scope>NUCLEOTIDE SEQUENCE [LARGE SCALE GENOMIC DNA]</scope>
    <source>
        <strain evidence="5">UCR-PA7</strain>
    </source>
</reference>
<dbReference type="RefSeq" id="XP_007915693.1">
    <property type="nucleotide sequence ID" value="XM_007917502.1"/>
</dbReference>
<name>R8BJS8_PHAM7</name>
<evidence type="ECO:0000256" key="2">
    <source>
        <dbReference type="SAM" id="MobiDB-lite"/>
    </source>
</evidence>
<organism evidence="4 5">
    <name type="scientific">Phaeoacremonium minimum (strain UCR-PA7)</name>
    <name type="common">Esca disease fungus</name>
    <name type="synonym">Togninia minima</name>
    <dbReference type="NCBI Taxonomy" id="1286976"/>
    <lineage>
        <taxon>Eukaryota</taxon>
        <taxon>Fungi</taxon>
        <taxon>Dikarya</taxon>
        <taxon>Ascomycota</taxon>
        <taxon>Pezizomycotina</taxon>
        <taxon>Sordariomycetes</taxon>
        <taxon>Sordariomycetidae</taxon>
        <taxon>Togniniales</taxon>
        <taxon>Togniniaceae</taxon>
        <taxon>Phaeoacremonium</taxon>
    </lineage>
</organism>
<evidence type="ECO:0000256" key="1">
    <source>
        <dbReference type="SAM" id="Coils"/>
    </source>
</evidence>
<protein>
    <recommendedName>
        <fullName evidence="3">DUF4048 domain-containing protein</fullName>
    </recommendedName>
</protein>
<dbReference type="Proteomes" id="UP000014074">
    <property type="component" value="Unassembled WGS sequence"/>
</dbReference>
<feature type="compositionally biased region" description="Polar residues" evidence="2">
    <location>
        <begin position="9"/>
        <end position="20"/>
    </location>
</feature>
<dbReference type="Pfam" id="PF13257">
    <property type="entry name" value="DUF4048"/>
    <property type="match status" value="1"/>
</dbReference>
<evidence type="ECO:0000259" key="3">
    <source>
        <dbReference type="Pfam" id="PF13257"/>
    </source>
</evidence>
<feature type="compositionally biased region" description="Basic and acidic residues" evidence="2">
    <location>
        <begin position="282"/>
        <end position="293"/>
    </location>
</feature>